<dbReference type="AlphaFoldDB" id="A0A4R6YBD3"/>
<reference evidence="2 3" key="1">
    <citation type="submission" date="2019-03" db="EMBL/GenBank/DDBJ databases">
        <title>Genomic Encyclopedia of Type Strains, Phase IV (KMG-IV): sequencing the most valuable type-strain genomes for metagenomic binning, comparative biology and taxonomic classification.</title>
        <authorList>
            <person name="Goeker M."/>
        </authorList>
    </citation>
    <scope>NUCLEOTIDE SEQUENCE [LARGE SCALE GENOMIC DNA]</scope>
    <source>
        <strain evidence="2 3">DSM 102852</strain>
    </source>
</reference>
<keyword evidence="3" id="KW-1185">Reference proteome</keyword>
<comment type="caution">
    <text evidence="2">The sequence shown here is derived from an EMBL/GenBank/DDBJ whole genome shotgun (WGS) entry which is preliminary data.</text>
</comment>
<gene>
    <name evidence="2" type="ORF">DFR44_1015</name>
</gene>
<dbReference type="Proteomes" id="UP000294480">
    <property type="component" value="Unassembled WGS sequence"/>
</dbReference>
<accession>A0A4R6YBD3</accession>
<feature type="signal peptide" evidence="1">
    <location>
        <begin position="1"/>
        <end position="18"/>
    </location>
</feature>
<dbReference type="EMBL" id="SNZE01000001">
    <property type="protein sequence ID" value="TDR32956.1"/>
    <property type="molecule type" value="Genomic_DNA"/>
</dbReference>
<dbReference type="PROSITE" id="PS51257">
    <property type="entry name" value="PROKAR_LIPOPROTEIN"/>
    <property type="match status" value="1"/>
</dbReference>
<evidence type="ECO:0000313" key="2">
    <source>
        <dbReference type="EMBL" id="TDR32956.1"/>
    </source>
</evidence>
<protein>
    <recommendedName>
        <fullName evidence="4">Lipoprotein</fullName>
    </recommendedName>
</protein>
<evidence type="ECO:0000256" key="1">
    <source>
        <dbReference type="SAM" id="SignalP"/>
    </source>
</evidence>
<evidence type="ECO:0000313" key="3">
    <source>
        <dbReference type="Proteomes" id="UP000294480"/>
    </source>
</evidence>
<evidence type="ECO:0008006" key="4">
    <source>
        <dbReference type="Google" id="ProtNLM"/>
    </source>
</evidence>
<feature type="chain" id="PRO_5020213949" description="Lipoprotein" evidence="1">
    <location>
        <begin position="19"/>
        <end position="151"/>
    </location>
</feature>
<proteinExistence type="predicted"/>
<sequence>MKKMIVLLFALIVSGCWVRETYNPAYEWIDSGFIYQKDGDYCFTTQSLMKDNKLIDLAWYSARINSGESSGDPPSIYERPPKPYLSSCIPLSQLNSTLTSALSIKKGKVKFSFGLSENKDSHYRPGTFNFTVNVCKKGSNLVMSEESGKCT</sequence>
<name>A0A4R6YBD3_9BURK</name>
<dbReference type="RefSeq" id="WP_133618660.1">
    <property type="nucleotide sequence ID" value="NZ_SNZE01000001.1"/>
</dbReference>
<organism evidence="2 3">
    <name type="scientific">Hydromonas duriensis</name>
    <dbReference type="NCBI Taxonomy" id="1527608"/>
    <lineage>
        <taxon>Bacteria</taxon>
        <taxon>Pseudomonadati</taxon>
        <taxon>Pseudomonadota</taxon>
        <taxon>Betaproteobacteria</taxon>
        <taxon>Burkholderiales</taxon>
        <taxon>Burkholderiaceae</taxon>
        <taxon>Hydromonas</taxon>
    </lineage>
</organism>
<keyword evidence="1" id="KW-0732">Signal</keyword>